<dbReference type="PANTHER" id="PTHR13370:SF3">
    <property type="entry name" value="TRNA (GUANINE(10)-N2)-METHYLTRANSFERASE HOMOLOG"/>
    <property type="match status" value="1"/>
</dbReference>
<dbReference type="EC" id="2.1.1.72" evidence="2"/>
<organism evidence="8 9">
    <name type="scientific">Undibacterium aquatile</name>
    <dbReference type="NCBI Taxonomy" id="1537398"/>
    <lineage>
        <taxon>Bacteria</taxon>
        <taxon>Pseudomonadati</taxon>
        <taxon>Pseudomonadota</taxon>
        <taxon>Betaproteobacteria</taxon>
        <taxon>Burkholderiales</taxon>
        <taxon>Oxalobacteraceae</taxon>
        <taxon>Undibacterium</taxon>
    </lineage>
</organism>
<gene>
    <name evidence="8" type="ORF">H8K26_01445</name>
</gene>
<keyword evidence="9" id="KW-1185">Reference proteome</keyword>
<dbReference type="Pfam" id="PF01555">
    <property type="entry name" value="N6_N4_Mtase"/>
    <property type="match status" value="1"/>
</dbReference>
<reference evidence="8 9" key="1">
    <citation type="submission" date="2020-08" db="EMBL/GenBank/DDBJ databases">
        <title>Novel species isolated from subtropical streams in China.</title>
        <authorList>
            <person name="Lu H."/>
        </authorList>
    </citation>
    <scope>NUCLEOTIDE SEQUENCE [LARGE SCALE GENOMIC DNA]</scope>
    <source>
        <strain evidence="8 9">CCTCC AB 2015119</strain>
    </source>
</reference>
<dbReference type="PROSITE" id="PS00092">
    <property type="entry name" value="N6_MTASE"/>
    <property type="match status" value="1"/>
</dbReference>
<evidence type="ECO:0000313" key="8">
    <source>
        <dbReference type="EMBL" id="MBC3810092.1"/>
    </source>
</evidence>
<evidence type="ECO:0000256" key="3">
    <source>
        <dbReference type="ARBA" id="ARBA00022603"/>
    </source>
</evidence>
<dbReference type="EMBL" id="JACOFT010000001">
    <property type="protein sequence ID" value="MBC3810092.1"/>
    <property type="molecule type" value="Genomic_DNA"/>
</dbReference>
<accession>A0ABR6XB36</accession>
<evidence type="ECO:0000256" key="6">
    <source>
        <dbReference type="ARBA" id="ARBA00047942"/>
    </source>
</evidence>
<protein>
    <recommendedName>
        <fullName evidence="2">site-specific DNA-methyltransferase (adenine-specific)</fullName>
        <ecNumber evidence="2">2.1.1.72</ecNumber>
    </recommendedName>
</protein>
<comment type="caution">
    <text evidence="8">The sequence shown here is derived from an EMBL/GenBank/DDBJ whole genome shotgun (WGS) entry which is preliminary data.</text>
</comment>
<dbReference type="InterPro" id="IPR002052">
    <property type="entry name" value="DNA_methylase_N6_adenine_CS"/>
</dbReference>
<proteinExistence type="inferred from homology"/>
<evidence type="ECO:0000256" key="4">
    <source>
        <dbReference type="ARBA" id="ARBA00022679"/>
    </source>
</evidence>
<dbReference type="Proteomes" id="UP000637632">
    <property type="component" value="Unassembled WGS sequence"/>
</dbReference>
<evidence type="ECO:0000313" key="9">
    <source>
        <dbReference type="Proteomes" id="UP000637632"/>
    </source>
</evidence>
<sequence>MAVGLNKSELAEAARPALVRELHLSPPLPTSEAKVVLSYPGKLPKVDVLKPVSTTYKKMYGASISDAENIGANGFIWADNWFGLHSLIEAKTKAQLVYLDPPYATGYDFQSRDLEHAYNDSLGDAAYIEFMRRRLILLRELLDETGSIYVHIGHQMVSELKMVMDEIFGQRNFRNLISRKKCSSKNFTKNQYSNMNDYVLFYTKSANYIWNQPSQKPDPAWIAKEYTKVDEKGQYKLVPVHAPGVRRGETGQAWRGMMPPPGKHWQYQPSKLDEFDAKGEIHWSKTGNPRRKVYLTEDKSIGLSDYWDQYRDAYHQSILITGYPTEKNFDMLKMIVGASSNPGDLVIDPFCGSGSTLHAADELGRKWLGIDQSYLAAKTVTERLLRGRKPMGDYIKRESPLDLFSQEEAVVQHEKTEADFSVYVDDEIASAHPTELSELSALLR</sequence>
<dbReference type="SUPFAM" id="SSF53335">
    <property type="entry name" value="S-adenosyl-L-methionine-dependent methyltransferases"/>
    <property type="match status" value="1"/>
</dbReference>
<comment type="catalytic activity">
    <reaction evidence="6">
        <text>a 2'-deoxyadenosine in DNA + S-adenosyl-L-methionine = an N(6)-methyl-2'-deoxyadenosine in DNA + S-adenosyl-L-homocysteine + H(+)</text>
        <dbReference type="Rhea" id="RHEA:15197"/>
        <dbReference type="Rhea" id="RHEA-COMP:12418"/>
        <dbReference type="Rhea" id="RHEA-COMP:12419"/>
        <dbReference type="ChEBI" id="CHEBI:15378"/>
        <dbReference type="ChEBI" id="CHEBI:57856"/>
        <dbReference type="ChEBI" id="CHEBI:59789"/>
        <dbReference type="ChEBI" id="CHEBI:90615"/>
        <dbReference type="ChEBI" id="CHEBI:90616"/>
        <dbReference type="EC" id="2.1.1.72"/>
    </reaction>
</comment>
<keyword evidence="5" id="KW-0949">S-adenosyl-L-methionine</keyword>
<comment type="similarity">
    <text evidence="1">Belongs to the N(4)/N(6)-methyltransferase family.</text>
</comment>
<evidence type="ECO:0000256" key="2">
    <source>
        <dbReference type="ARBA" id="ARBA00011900"/>
    </source>
</evidence>
<dbReference type="InterPro" id="IPR002295">
    <property type="entry name" value="N4/N6-MTase_EcoPI_Mod-like"/>
</dbReference>
<dbReference type="Gene3D" id="3.40.50.150">
    <property type="entry name" value="Vaccinia Virus protein VP39"/>
    <property type="match status" value="1"/>
</dbReference>
<keyword evidence="3" id="KW-0489">Methyltransferase</keyword>
<dbReference type="PRINTS" id="PR00506">
    <property type="entry name" value="D21N6MTFRASE"/>
</dbReference>
<name>A0ABR6XB36_9BURK</name>
<evidence type="ECO:0000259" key="7">
    <source>
        <dbReference type="Pfam" id="PF01555"/>
    </source>
</evidence>
<evidence type="ECO:0000256" key="1">
    <source>
        <dbReference type="ARBA" id="ARBA00006594"/>
    </source>
</evidence>
<keyword evidence="4" id="KW-0808">Transferase</keyword>
<feature type="domain" description="DNA methylase N-4/N-6" evidence="7">
    <location>
        <begin position="95"/>
        <end position="373"/>
    </location>
</feature>
<evidence type="ECO:0000256" key="5">
    <source>
        <dbReference type="ARBA" id="ARBA00022691"/>
    </source>
</evidence>
<dbReference type="InterPro" id="IPR002941">
    <property type="entry name" value="DNA_methylase_N4/N6"/>
</dbReference>
<dbReference type="PANTHER" id="PTHR13370">
    <property type="entry name" value="RNA METHYLASE-RELATED"/>
    <property type="match status" value="1"/>
</dbReference>
<dbReference type="InterPro" id="IPR029063">
    <property type="entry name" value="SAM-dependent_MTases_sf"/>
</dbReference>